<sequence>MPVNIEEIQGITIPAAADHPAPSVHSTPFFPSWGASVDEHAERDRKALEGQRLYGVYSGIVIDNQSARQQAILRVALPSLAEAANHPLEVAARLAQFLAGSGRGAWFVPDVGDEVLIAFDAGDPGRPFIIGSLWNGKTAPPPAADTPHRHSITTHKGTLVIDDNPEQGSVTLALGDEQLSVVLREGHGVEIRNGDARVSVGNQQIEIDAVTEVTIKASTVRLSAGVVNVDAGMLKASGVIQADMIIASTVSAVTYTPGDGNIW</sequence>
<evidence type="ECO:0000313" key="2">
    <source>
        <dbReference type="EMBL" id="MCP1676424.1"/>
    </source>
</evidence>
<keyword evidence="3" id="KW-1185">Reference proteome</keyword>
<evidence type="ECO:0000259" key="1">
    <source>
        <dbReference type="Pfam" id="PF04717"/>
    </source>
</evidence>
<dbReference type="RefSeq" id="WP_253482526.1">
    <property type="nucleotide sequence ID" value="NZ_JALJXV010000009.1"/>
</dbReference>
<name>A0AAE3G7E1_9GAMM</name>
<dbReference type="AlphaFoldDB" id="A0AAE3G7E1"/>
<comment type="caution">
    <text evidence="2">The sequence shown here is derived from an EMBL/GenBank/DDBJ whole genome shotgun (WGS) entry which is preliminary data.</text>
</comment>
<dbReference type="EMBL" id="JALJXV010000009">
    <property type="protein sequence ID" value="MCP1676424.1"/>
    <property type="molecule type" value="Genomic_DNA"/>
</dbReference>
<dbReference type="InterPro" id="IPR006531">
    <property type="entry name" value="Gp5/Vgr_OB"/>
</dbReference>
<protein>
    <submittedName>
        <fullName evidence="2">Phage baseplate assembly protein gpV</fullName>
    </submittedName>
</protein>
<gene>
    <name evidence="2" type="ORF">J2T57_003585</name>
</gene>
<proteinExistence type="predicted"/>
<feature type="domain" description="Gp5/Type VI secretion system Vgr protein OB-fold" evidence="1">
    <location>
        <begin position="57"/>
        <end position="134"/>
    </location>
</feature>
<dbReference type="Pfam" id="PF04717">
    <property type="entry name" value="Phage_base_V"/>
    <property type="match status" value="1"/>
</dbReference>
<dbReference type="Proteomes" id="UP001205843">
    <property type="component" value="Unassembled WGS sequence"/>
</dbReference>
<dbReference type="InterPro" id="IPR037026">
    <property type="entry name" value="Vgr_OB-fold_dom_sf"/>
</dbReference>
<dbReference type="Gene3D" id="2.40.50.230">
    <property type="entry name" value="Gp5 N-terminal domain"/>
    <property type="match status" value="1"/>
</dbReference>
<organism evidence="2 3">
    <name type="scientific">Natronocella acetinitrilica</name>
    <dbReference type="NCBI Taxonomy" id="414046"/>
    <lineage>
        <taxon>Bacteria</taxon>
        <taxon>Pseudomonadati</taxon>
        <taxon>Pseudomonadota</taxon>
        <taxon>Gammaproteobacteria</taxon>
        <taxon>Chromatiales</taxon>
        <taxon>Ectothiorhodospiraceae</taxon>
        <taxon>Natronocella</taxon>
    </lineage>
</organism>
<reference evidence="2" key="1">
    <citation type="submission" date="2022-03" db="EMBL/GenBank/DDBJ databases">
        <title>Genomic Encyclopedia of Type Strains, Phase III (KMG-III): the genomes of soil and plant-associated and newly described type strains.</title>
        <authorList>
            <person name="Whitman W."/>
        </authorList>
    </citation>
    <scope>NUCLEOTIDE SEQUENCE</scope>
    <source>
        <strain evidence="2">ANL 6-2</strain>
    </source>
</reference>
<accession>A0AAE3G7E1</accession>
<dbReference type="SUPFAM" id="SSF69255">
    <property type="entry name" value="gp5 N-terminal domain-like"/>
    <property type="match status" value="1"/>
</dbReference>
<evidence type="ECO:0000313" key="3">
    <source>
        <dbReference type="Proteomes" id="UP001205843"/>
    </source>
</evidence>